<accession>A0A4Y1WZ84</accession>
<dbReference type="SUPFAM" id="SSF53474">
    <property type="entry name" value="alpha/beta-Hydrolases"/>
    <property type="match status" value="1"/>
</dbReference>
<dbReference type="PANTHER" id="PTHR43358">
    <property type="entry name" value="ALPHA/BETA-HYDROLASE"/>
    <property type="match status" value="1"/>
</dbReference>
<name>A0A4Y1WZ84_9BACT</name>
<dbReference type="AlphaFoldDB" id="A0A4Y1WZ84"/>
<dbReference type="GeneID" id="98672934"/>
<reference evidence="3" key="1">
    <citation type="submission" date="2019-06" db="EMBL/GenBank/DDBJ databases">
        <title>Alistipes onderdonkii subsp. vulgaris subsp. nov., Alistipes dispar sp. nov. and Alistipes communis sp. nov., isolated from human faeces, and creation of Alistipes onderdonkii subsp. onderdonkii subsp. nov.</title>
        <authorList>
            <person name="Sakamoto M."/>
            <person name="Ikeyama N."/>
            <person name="Ogata Y."/>
            <person name="Suda W."/>
            <person name="Iino T."/>
            <person name="Hattori M."/>
            <person name="Ohkuma M."/>
        </authorList>
    </citation>
    <scope>NUCLEOTIDE SEQUENCE [LARGE SCALE GENOMIC DNA]</scope>
    <source>
        <strain evidence="3">5CPEGH6</strain>
    </source>
</reference>
<evidence type="ECO:0000313" key="3">
    <source>
        <dbReference type="Proteomes" id="UP000319374"/>
    </source>
</evidence>
<dbReference type="RefSeq" id="WP_141428149.1">
    <property type="nucleotide sequence ID" value="NZ_AP019736.1"/>
</dbReference>
<gene>
    <name evidence="2" type="ORF">A5CPEGH6_09550</name>
</gene>
<dbReference type="OrthoDB" id="9777090at2"/>
<dbReference type="GO" id="GO:0008236">
    <property type="term" value="F:serine-type peptidase activity"/>
    <property type="evidence" value="ECO:0007669"/>
    <property type="project" value="InterPro"/>
</dbReference>
<dbReference type="InterPro" id="IPR001375">
    <property type="entry name" value="Peptidase_S9_cat"/>
</dbReference>
<dbReference type="EMBL" id="AP019736">
    <property type="protein sequence ID" value="BBL06317.1"/>
    <property type="molecule type" value="Genomic_DNA"/>
</dbReference>
<feature type="domain" description="Peptidase S9 prolyl oligopeptidase catalytic" evidence="1">
    <location>
        <begin position="149"/>
        <end position="319"/>
    </location>
</feature>
<protein>
    <submittedName>
        <fullName evidence="2">Membrane protein</fullName>
    </submittedName>
</protein>
<dbReference type="Proteomes" id="UP000319374">
    <property type="component" value="Chromosome"/>
</dbReference>
<dbReference type="Gene3D" id="3.40.50.1820">
    <property type="entry name" value="alpha/beta hydrolase"/>
    <property type="match status" value="1"/>
</dbReference>
<dbReference type="InterPro" id="IPR052920">
    <property type="entry name" value="DNA-binding_regulatory"/>
</dbReference>
<evidence type="ECO:0000259" key="1">
    <source>
        <dbReference type="Pfam" id="PF00326"/>
    </source>
</evidence>
<keyword evidence="3" id="KW-1185">Reference proteome</keyword>
<sequence length="329" mass="36848">MKKSLKKSIGIVLAALVAVGGLLAGGSFYMLSYALRPDAVMAEKNASSYEYMYAEYPFLAEWADSLRSSGALRDTVIVGDGGERLHAVYAAAPEPTDRTAVIVHGYTDNAVRMLMIGYLYNHDLGCNILLPDLHYHGESEGRAIRMGWKDRLDVLRWMDIANGLFGGRTRMVVHGISMGAATTMMVSGEPQRPYVKCFVEDCGYTSVWDEFRKELREQFSLPAFPLLYTASWLCDLKYGWSFREASALRQVAKCELPMLFIHGDADDFVPTRMVYPLYEAKPGEKELWVVPGAAHAMSYRDNRAEYTRRVAEFVGRYVGDGPARAVRTD</sequence>
<dbReference type="PANTHER" id="PTHR43358:SF4">
    <property type="entry name" value="ALPHA_BETA HYDROLASE FOLD-1 DOMAIN-CONTAINING PROTEIN"/>
    <property type="match status" value="1"/>
</dbReference>
<proteinExistence type="predicted"/>
<organism evidence="2 3">
    <name type="scientific">Alistipes dispar</name>
    <dbReference type="NCBI Taxonomy" id="2585119"/>
    <lineage>
        <taxon>Bacteria</taxon>
        <taxon>Pseudomonadati</taxon>
        <taxon>Bacteroidota</taxon>
        <taxon>Bacteroidia</taxon>
        <taxon>Bacteroidales</taxon>
        <taxon>Rikenellaceae</taxon>
        <taxon>Alistipes</taxon>
    </lineage>
</organism>
<dbReference type="KEGG" id="ada:A5CPEGH6_09550"/>
<dbReference type="InterPro" id="IPR029058">
    <property type="entry name" value="AB_hydrolase_fold"/>
</dbReference>
<dbReference type="Pfam" id="PF00326">
    <property type="entry name" value="Peptidase_S9"/>
    <property type="match status" value="1"/>
</dbReference>
<dbReference type="GO" id="GO:0006508">
    <property type="term" value="P:proteolysis"/>
    <property type="evidence" value="ECO:0007669"/>
    <property type="project" value="InterPro"/>
</dbReference>
<evidence type="ECO:0000313" key="2">
    <source>
        <dbReference type="EMBL" id="BBL06317.1"/>
    </source>
</evidence>